<dbReference type="AlphaFoldDB" id="A0A9N7TUE6"/>
<proteinExistence type="predicted"/>
<organism evidence="2 3">
    <name type="scientific">Pleuronectes platessa</name>
    <name type="common">European plaice</name>
    <dbReference type="NCBI Taxonomy" id="8262"/>
    <lineage>
        <taxon>Eukaryota</taxon>
        <taxon>Metazoa</taxon>
        <taxon>Chordata</taxon>
        <taxon>Craniata</taxon>
        <taxon>Vertebrata</taxon>
        <taxon>Euteleostomi</taxon>
        <taxon>Actinopterygii</taxon>
        <taxon>Neopterygii</taxon>
        <taxon>Teleostei</taxon>
        <taxon>Neoteleostei</taxon>
        <taxon>Acanthomorphata</taxon>
        <taxon>Carangaria</taxon>
        <taxon>Pleuronectiformes</taxon>
        <taxon>Pleuronectoidei</taxon>
        <taxon>Pleuronectidae</taxon>
        <taxon>Pleuronectes</taxon>
    </lineage>
</organism>
<accession>A0A9N7TUE6</accession>
<sequence>MTLIIKKSNNYSSGDKNVDELSGSKWKGEEERRRGEEAKSKEEKKEGRQERRRRSQEPLIAVVFDLPVGEVAQTVCQRHNPRDLARERQMSLHLSSAVSRPVHLSPQPSSAPSLHDPPISASPRPREALHPN</sequence>
<gene>
    <name evidence="2" type="ORF">PLEPLA_LOCUS7146</name>
</gene>
<feature type="compositionally biased region" description="Basic and acidic residues" evidence="1">
    <location>
        <begin position="26"/>
        <end position="49"/>
    </location>
</feature>
<evidence type="ECO:0000313" key="2">
    <source>
        <dbReference type="EMBL" id="CAB1419315.1"/>
    </source>
</evidence>
<name>A0A9N7TUE6_PLEPL</name>
<dbReference type="Proteomes" id="UP001153269">
    <property type="component" value="Unassembled WGS sequence"/>
</dbReference>
<keyword evidence="3" id="KW-1185">Reference proteome</keyword>
<feature type="region of interest" description="Disordered" evidence="1">
    <location>
        <begin position="79"/>
        <end position="132"/>
    </location>
</feature>
<reference evidence="2" key="1">
    <citation type="submission" date="2020-03" db="EMBL/GenBank/DDBJ databases">
        <authorList>
            <person name="Weist P."/>
        </authorList>
    </citation>
    <scope>NUCLEOTIDE SEQUENCE</scope>
</reference>
<protein>
    <submittedName>
        <fullName evidence="2">Uncharacterized protein</fullName>
    </submittedName>
</protein>
<feature type="region of interest" description="Disordered" evidence="1">
    <location>
        <begin position="1"/>
        <end position="58"/>
    </location>
</feature>
<comment type="caution">
    <text evidence="2">The sequence shown here is derived from an EMBL/GenBank/DDBJ whole genome shotgun (WGS) entry which is preliminary data.</text>
</comment>
<dbReference type="EMBL" id="CADEAL010000380">
    <property type="protein sequence ID" value="CAB1419315.1"/>
    <property type="molecule type" value="Genomic_DNA"/>
</dbReference>
<feature type="compositionally biased region" description="Basic and acidic residues" evidence="1">
    <location>
        <begin position="80"/>
        <end position="90"/>
    </location>
</feature>
<evidence type="ECO:0000256" key="1">
    <source>
        <dbReference type="SAM" id="MobiDB-lite"/>
    </source>
</evidence>
<evidence type="ECO:0000313" key="3">
    <source>
        <dbReference type="Proteomes" id="UP001153269"/>
    </source>
</evidence>